<proteinExistence type="predicted"/>
<accession>A0A2M7QBJ8</accession>
<dbReference type="AlphaFoldDB" id="A0A2M7QBJ8"/>
<sequence length="601" mass="66807">MAIQETVLASTVPDLRPVNLPSAFAGYLPTQTNDTCLQRFVQGPVINRMNLVQGNDTRSKFDSSRAKKSIVLIHPRFETPGKDGRLRPESNDPYFEFYREAFDQKFGPEWREKVAGFFGSEAIEAGWGHFMYAVCYALGINRILGQPVYLYGANQLVTPAAAEGVQLMRAYHYALQHGNKTLRDIMSSMNSQPYLNTEALKKPINQVGIRILHLLSKIFNTEAGNESKKPGIADKVKDLIYTGLTVSPLTPAFFAVLDKLELKLMGTKELAAELLQIRKDLEIIAAHTGHPATVKGDEATVAASQDVVSDTADRGMKAEIKNGELRTLMGVLFGFLSGTPQYATDTKTQKLMRQLFGKETYAAGPTGDIVNKQEALARWKHTSKTREILISTSGNGSSVPEIAAVAKNFLEYKEKHGNDDNLYTPIIFVGEHKDLKIQGILDEFNDDDGNQIDDAKRYTVSWDRHSIDDAMKFIDDNKGKLIMFKTEDVILTALMKTALKERCVVELVKPGESTLINPNVGTVSMLFPATAANEAYNALSGALNGGSLFAGFTWSLKTSWSQSKVMFEKYIKDDPTLTEDDRSYSLKRLPRAYVSHESKFR</sequence>
<protein>
    <submittedName>
        <fullName evidence="1">Uncharacterized protein</fullName>
    </submittedName>
</protein>
<comment type="caution">
    <text evidence="1">The sequence shown here is derived from an EMBL/GenBank/DDBJ whole genome shotgun (WGS) entry which is preliminary data.</text>
</comment>
<evidence type="ECO:0000313" key="2">
    <source>
        <dbReference type="Proteomes" id="UP000230108"/>
    </source>
</evidence>
<gene>
    <name evidence="1" type="ORF">COY90_05090</name>
</gene>
<dbReference type="Proteomes" id="UP000230108">
    <property type="component" value="Unassembled WGS sequence"/>
</dbReference>
<dbReference type="EMBL" id="PFLF01000108">
    <property type="protein sequence ID" value="PIY68609.1"/>
    <property type="molecule type" value="Genomic_DNA"/>
</dbReference>
<name>A0A2M7QBJ8_9BACT</name>
<organism evidence="1 2">
    <name type="scientific">Candidatus Roizmanbacteria bacterium CG_4_10_14_0_8_um_filter_39_9</name>
    <dbReference type="NCBI Taxonomy" id="1974829"/>
    <lineage>
        <taxon>Bacteria</taxon>
        <taxon>Candidatus Roizmaniibacteriota</taxon>
    </lineage>
</organism>
<evidence type="ECO:0000313" key="1">
    <source>
        <dbReference type="EMBL" id="PIY68609.1"/>
    </source>
</evidence>
<reference evidence="2" key="1">
    <citation type="submission" date="2017-09" db="EMBL/GenBank/DDBJ databases">
        <title>Depth-based differentiation of microbial function through sediment-hosted aquifers and enrichment of novel symbionts in the deep terrestrial subsurface.</title>
        <authorList>
            <person name="Probst A.J."/>
            <person name="Ladd B."/>
            <person name="Jarett J.K."/>
            <person name="Geller-Mcgrath D.E."/>
            <person name="Sieber C.M.K."/>
            <person name="Emerson J.B."/>
            <person name="Anantharaman K."/>
            <person name="Thomas B.C."/>
            <person name="Malmstrom R."/>
            <person name="Stieglmeier M."/>
            <person name="Klingl A."/>
            <person name="Woyke T."/>
            <person name="Ryan C.M."/>
            <person name="Banfield J.F."/>
        </authorList>
    </citation>
    <scope>NUCLEOTIDE SEQUENCE [LARGE SCALE GENOMIC DNA]</scope>
</reference>